<dbReference type="InterPro" id="IPR014756">
    <property type="entry name" value="Ig_E-set"/>
</dbReference>
<dbReference type="PANTHER" id="PTHR19372">
    <property type="entry name" value="SULFITE REDUCTASE"/>
    <property type="match status" value="1"/>
</dbReference>
<evidence type="ECO:0000313" key="4">
    <source>
        <dbReference type="Proteomes" id="UP001174909"/>
    </source>
</evidence>
<dbReference type="Gene3D" id="3.90.420.10">
    <property type="entry name" value="Oxidoreductase, molybdopterin-binding domain"/>
    <property type="match status" value="1"/>
</dbReference>
<dbReference type="Pfam" id="PF00174">
    <property type="entry name" value="Oxidored_molyb"/>
    <property type="match status" value="1"/>
</dbReference>
<feature type="domain" description="Oxidoreductase molybdopterin-binding" evidence="1">
    <location>
        <begin position="18"/>
        <end position="164"/>
    </location>
</feature>
<proteinExistence type="predicted"/>
<dbReference type="GO" id="GO:0020037">
    <property type="term" value="F:heme binding"/>
    <property type="evidence" value="ECO:0007669"/>
    <property type="project" value="TreeGrafter"/>
</dbReference>
<gene>
    <name evidence="3" type="ORF">GBAR_LOCUS24144</name>
</gene>
<protein>
    <submittedName>
        <fullName evidence="3">Uncharacterized oxidoreductase YuiH</fullName>
    </submittedName>
</protein>
<evidence type="ECO:0000259" key="1">
    <source>
        <dbReference type="Pfam" id="PF00174"/>
    </source>
</evidence>
<comment type="caution">
    <text evidence="3">The sequence shown here is derived from an EMBL/GenBank/DDBJ whole genome shotgun (WGS) entry which is preliminary data.</text>
</comment>
<sequence>MITPNSDFYILQIGDPAELDATTWRLLITGLTEKRIPPLRLEDITAMESVTAMRTLKCIGDPIGTEQMSNAVWKGIRLRDLLEEVGPTPEVKVVVFRCADGYHTAIPLEDAMREDTLLAYEMNDEPLPTEHGFPVRLLNPGHYGTKNPKWIINIQLAKEHESYWEKRGWDPIANVKLATMIGAPSEDEEIPGGKVYTVSGAAFDAGNHGGIKKVEVSIDYGQTWEEAEIWAKDTPLAWVLWRWNWQVPEKSEPVEIYARATANSGVTQDEIGIEVEPVGATGYHMIDAAIVMP</sequence>
<dbReference type="InterPro" id="IPR005066">
    <property type="entry name" value="MoCF_OxRdtse_dimer"/>
</dbReference>
<dbReference type="EMBL" id="CASHTH010003334">
    <property type="protein sequence ID" value="CAI8043538.1"/>
    <property type="molecule type" value="Genomic_DNA"/>
</dbReference>
<evidence type="ECO:0000313" key="3">
    <source>
        <dbReference type="EMBL" id="CAI8043538.1"/>
    </source>
</evidence>
<dbReference type="AlphaFoldDB" id="A0AA35X330"/>
<dbReference type="GO" id="GO:0006790">
    <property type="term" value="P:sulfur compound metabolic process"/>
    <property type="evidence" value="ECO:0007669"/>
    <property type="project" value="TreeGrafter"/>
</dbReference>
<dbReference type="InterPro" id="IPR036374">
    <property type="entry name" value="OxRdtase_Mopterin-bd_sf"/>
</dbReference>
<dbReference type="GO" id="GO:0008482">
    <property type="term" value="F:sulfite oxidase activity"/>
    <property type="evidence" value="ECO:0007669"/>
    <property type="project" value="TreeGrafter"/>
</dbReference>
<dbReference type="SUPFAM" id="SSF81296">
    <property type="entry name" value="E set domains"/>
    <property type="match status" value="1"/>
</dbReference>
<evidence type="ECO:0000259" key="2">
    <source>
        <dbReference type="Pfam" id="PF03404"/>
    </source>
</evidence>
<reference evidence="3" key="1">
    <citation type="submission" date="2023-03" db="EMBL/GenBank/DDBJ databases">
        <authorList>
            <person name="Steffen K."/>
            <person name="Cardenas P."/>
        </authorList>
    </citation>
    <scope>NUCLEOTIDE SEQUENCE</scope>
</reference>
<organism evidence="3 4">
    <name type="scientific">Geodia barretti</name>
    <name type="common">Barrett's horny sponge</name>
    <dbReference type="NCBI Taxonomy" id="519541"/>
    <lineage>
        <taxon>Eukaryota</taxon>
        <taxon>Metazoa</taxon>
        <taxon>Porifera</taxon>
        <taxon>Demospongiae</taxon>
        <taxon>Heteroscleromorpha</taxon>
        <taxon>Tetractinellida</taxon>
        <taxon>Astrophorina</taxon>
        <taxon>Geodiidae</taxon>
        <taxon>Geodia</taxon>
    </lineage>
</organism>
<dbReference type="SUPFAM" id="SSF56524">
    <property type="entry name" value="Oxidoreductase molybdopterin-binding domain"/>
    <property type="match status" value="1"/>
</dbReference>
<name>A0AA35X330_GEOBA</name>
<feature type="domain" description="Moybdenum cofactor oxidoreductase dimerisation" evidence="2">
    <location>
        <begin position="172"/>
        <end position="270"/>
    </location>
</feature>
<dbReference type="Pfam" id="PF03404">
    <property type="entry name" value="Mo-co_dimer"/>
    <property type="match status" value="1"/>
</dbReference>
<dbReference type="GO" id="GO:0043546">
    <property type="term" value="F:molybdopterin cofactor binding"/>
    <property type="evidence" value="ECO:0007669"/>
    <property type="project" value="TreeGrafter"/>
</dbReference>
<dbReference type="PANTHER" id="PTHR19372:SF7">
    <property type="entry name" value="SULFITE OXIDASE, MITOCHONDRIAL"/>
    <property type="match status" value="1"/>
</dbReference>
<accession>A0AA35X330</accession>
<dbReference type="Gene3D" id="2.60.40.650">
    <property type="match status" value="1"/>
</dbReference>
<dbReference type="Proteomes" id="UP001174909">
    <property type="component" value="Unassembled WGS sequence"/>
</dbReference>
<dbReference type="GO" id="GO:0030151">
    <property type="term" value="F:molybdenum ion binding"/>
    <property type="evidence" value="ECO:0007669"/>
    <property type="project" value="InterPro"/>
</dbReference>
<dbReference type="InterPro" id="IPR000572">
    <property type="entry name" value="OxRdtase_Mopterin-bd_dom"/>
</dbReference>
<keyword evidence="4" id="KW-1185">Reference proteome</keyword>